<evidence type="ECO:0000313" key="3">
    <source>
        <dbReference type="Proteomes" id="UP000315783"/>
    </source>
</evidence>
<name>A0A545VBT1_9HYPO</name>
<feature type="compositionally biased region" description="Acidic residues" evidence="1">
    <location>
        <begin position="53"/>
        <end position="86"/>
    </location>
</feature>
<dbReference type="AlphaFoldDB" id="A0A545VBT1"/>
<evidence type="ECO:0000313" key="2">
    <source>
        <dbReference type="EMBL" id="TQV99200.1"/>
    </source>
</evidence>
<feature type="compositionally biased region" description="Low complexity" evidence="1">
    <location>
        <begin position="187"/>
        <end position="204"/>
    </location>
</feature>
<feature type="compositionally biased region" description="Polar residues" evidence="1">
    <location>
        <begin position="1"/>
        <end position="16"/>
    </location>
</feature>
<feature type="region of interest" description="Disordered" evidence="1">
    <location>
        <begin position="1"/>
        <end position="152"/>
    </location>
</feature>
<protein>
    <submittedName>
        <fullName evidence="2">Uncharacterized protein</fullName>
    </submittedName>
</protein>
<accession>A0A545VBT1</accession>
<gene>
    <name evidence="2" type="ORF">IF1G_01415</name>
</gene>
<dbReference type="Proteomes" id="UP000315783">
    <property type="component" value="Unassembled WGS sequence"/>
</dbReference>
<organism evidence="2 3">
    <name type="scientific">Cordyceps javanica</name>
    <dbReference type="NCBI Taxonomy" id="43265"/>
    <lineage>
        <taxon>Eukaryota</taxon>
        <taxon>Fungi</taxon>
        <taxon>Dikarya</taxon>
        <taxon>Ascomycota</taxon>
        <taxon>Pezizomycotina</taxon>
        <taxon>Sordariomycetes</taxon>
        <taxon>Hypocreomycetidae</taxon>
        <taxon>Hypocreales</taxon>
        <taxon>Cordycipitaceae</taxon>
        <taxon>Cordyceps</taxon>
    </lineage>
</organism>
<feature type="compositionally biased region" description="Polar residues" evidence="1">
    <location>
        <begin position="143"/>
        <end position="152"/>
    </location>
</feature>
<dbReference type="OrthoDB" id="3439027at2759"/>
<comment type="caution">
    <text evidence="2">The sequence shown here is derived from an EMBL/GenBank/DDBJ whole genome shotgun (WGS) entry which is preliminary data.</text>
</comment>
<dbReference type="EMBL" id="SPUK01000002">
    <property type="protein sequence ID" value="TQV99200.1"/>
    <property type="molecule type" value="Genomic_DNA"/>
</dbReference>
<evidence type="ECO:0000256" key="1">
    <source>
        <dbReference type="SAM" id="MobiDB-lite"/>
    </source>
</evidence>
<keyword evidence="3" id="KW-1185">Reference proteome</keyword>
<sequence>MPSLSSINSHRQSWPPTQLRLVRPGSANKSIEPRPLLDDIDEDPLTYFLTPNAEDDEDDDDDAAFSSDEDMHDDDGDGDAMDDFDAGIEVAGRRPQDWVRSVSPSTLDGLGKLRRCSASPDFDSDGLTSDDGDDDDGDEYIRFSSSPWQKQQQLLSPNRRLGFAMPPRHSFGGYPFGFRSRSPPFATVPRTVATTSSSSSSFPAAAPPPRSSTAASATAGFRGRGAWAASHHGGRPAVAAAGAGGTASPPRVSRPGHLWREPSADVWSIEEETEEELTMSETRGRFLAAAAAGRRLPGEATTKALSGHAKPTKRVRFLLP</sequence>
<reference evidence="2 3" key="1">
    <citation type="journal article" date="2019" name="Appl. Microbiol. Biotechnol.">
        <title>Genome sequence of Isaria javanica and comparative genome analysis insights into family S53 peptidase evolution in fungal entomopathogens.</title>
        <authorList>
            <person name="Lin R."/>
            <person name="Zhang X."/>
            <person name="Xin B."/>
            <person name="Zou M."/>
            <person name="Gao Y."/>
            <person name="Qin F."/>
            <person name="Hu Q."/>
            <person name="Xie B."/>
            <person name="Cheng X."/>
        </authorList>
    </citation>
    <scope>NUCLEOTIDE SEQUENCE [LARGE SCALE GENOMIC DNA]</scope>
    <source>
        <strain evidence="2 3">IJ1G</strain>
    </source>
</reference>
<feature type="region of interest" description="Disordered" evidence="1">
    <location>
        <begin position="185"/>
        <end position="265"/>
    </location>
</feature>
<feature type="compositionally biased region" description="Acidic residues" evidence="1">
    <location>
        <begin position="122"/>
        <end position="138"/>
    </location>
</feature>
<proteinExistence type="predicted"/>